<evidence type="ECO:0000313" key="1">
    <source>
        <dbReference type="EMBL" id="PZS90545.1"/>
    </source>
</evidence>
<proteinExistence type="predicted"/>
<name>A0A2W6J324_STEMA</name>
<dbReference type="EMBL" id="LXXM01000183">
    <property type="protein sequence ID" value="PZS90545.1"/>
    <property type="molecule type" value="Genomic_DNA"/>
</dbReference>
<organism evidence="1 2">
    <name type="scientific">Stenotrophomonas maltophilia</name>
    <name type="common">Pseudomonas maltophilia</name>
    <name type="synonym">Xanthomonas maltophilia</name>
    <dbReference type="NCBI Taxonomy" id="40324"/>
    <lineage>
        <taxon>Bacteria</taxon>
        <taxon>Pseudomonadati</taxon>
        <taxon>Pseudomonadota</taxon>
        <taxon>Gammaproteobacteria</taxon>
        <taxon>Lysobacterales</taxon>
        <taxon>Lysobacteraceae</taxon>
        <taxon>Stenotrophomonas</taxon>
        <taxon>Stenotrophomonas maltophilia group</taxon>
    </lineage>
</organism>
<reference evidence="1 2" key="1">
    <citation type="submission" date="2016-05" db="EMBL/GenBank/DDBJ databases">
        <authorList>
            <person name="Lavstsen T."/>
            <person name="Jespersen J.S."/>
        </authorList>
    </citation>
    <scope>NUCLEOTIDE SEQUENCE [LARGE SCALE GENOMIC DNA]</scope>
    <source>
        <strain evidence="1 2">SM-5815</strain>
    </source>
</reference>
<dbReference type="AlphaFoldDB" id="A0A2W6J324"/>
<dbReference type="Proteomes" id="UP000249614">
    <property type="component" value="Unassembled WGS sequence"/>
</dbReference>
<accession>A0A2W6J324</accession>
<evidence type="ECO:0000313" key="2">
    <source>
        <dbReference type="Proteomes" id="UP000249614"/>
    </source>
</evidence>
<protein>
    <submittedName>
        <fullName evidence="1">Uncharacterized protein</fullName>
    </submittedName>
</protein>
<sequence>MSHTRAPMDRLVRANADEINRLRQAIREAAGARWRGPEEMQRHAAACAAYNQRYEQLAFPGGYANALKQLAEHDPNTVDVVLTFLEVRPYFFRSGYMWKTLLKRVQRVPMGAKQQARMQKILDAYAVYRAGSRHIR</sequence>
<comment type="caution">
    <text evidence="1">The sequence shown here is derived from an EMBL/GenBank/DDBJ whole genome shotgun (WGS) entry which is preliminary data.</text>
</comment>
<gene>
    <name evidence="1" type="ORF">A7X83_09950</name>
</gene>